<proteinExistence type="predicted"/>
<evidence type="ECO:0000313" key="2">
    <source>
        <dbReference type="Proteomes" id="UP000789366"/>
    </source>
</evidence>
<evidence type="ECO:0000313" key="1">
    <source>
        <dbReference type="EMBL" id="CAG8737905.1"/>
    </source>
</evidence>
<name>A0ACA9Q6M9_9GLOM</name>
<gene>
    <name evidence="1" type="ORF">SPELUC_LOCUS13586</name>
</gene>
<keyword evidence="2" id="KW-1185">Reference proteome</keyword>
<dbReference type="EMBL" id="CAJVPW010036496">
    <property type="protein sequence ID" value="CAG8737905.1"/>
    <property type="molecule type" value="Genomic_DNA"/>
</dbReference>
<feature type="non-terminal residue" evidence="1">
    <location>
        <position position="100"/>
    </location>
</feature>
<organism evidence="1 2">
    <name type="scientific">Cetraspora pellucida</name>
    <dbReference type="NCBI Taxonomy" id="1433469"/>
    <lineage>
        <taxon>Eukaryota</taxon>
        <taxon>Fungi</taxon>
        <taxon>Fungi incertae sedis</taxon>
        <taxon>Mucoromycota</taxon>
        <taxon>Glomeromycotina</taxon>
        <taxon>Glomeromycetes</taxon>
        <taxon>Diversisporales</taxon>
        <taxon>Gigasporaceae</taxon>
        <taxon>Cetraspora</taxon>
    </lineage>
</organism>
<feature type="non-terminal residue" evidence="1">
    <location>
        <position position="1"/>
    </location>
</feature>
<protein>
    <submittedName>
        <fullName evidence="1">18175_t:CDS:1</fullName>
    </submittedName>
</protein>
<comment type="caution">
    <text evidence="1">The sequence shown here is derived from an EMBL/GenBank/DDBJ whole genome shotgun (WGS) entry which is preliminary data.</text>
</comment>
<sequence length="100" mass="11959">EVEKVKGYFTERVYNKEEEMFANSWQNVQSLAAYLSQIKELLTTIKEDKKESIEEKIEKIEVSEELNEEEQKEAKKLLKKEREVFAQIDEKLEHANRTNH</sequence>
<dbReference type="Proteomes" id="UP000789366">
    <property type="component" value="Unassembled WGS sequence"/>
</dbReference>
<reference evidence="1" key="1">
    <citation type="submission" date="2021-06" db="EMBL/GenBank/DDBJ databases">
        <authorList>
            <person name="Kallberg Y."/>
            <person name="Tangrot J."/>
            <person name="Rosling A."/>
        </authorList>
    </citation>
    <scope>NUCLEOTIDE SEQUENCE</scope>
    <source>
        <strain evidence="1">28 12/20/2015</strain>
    </source>
</reference>
<accession>A0ACA9Q6M9</accession>